<dbReference type="GO" id="GO:0071949">
    <property type="term" value="F:FAD binding"/>
    <property type="evidence" value="ECO:0007669"/>
    <property type="project" value="InterPro"/>
</dbReference>
<organism evidence="3 4">
    <name type="scientific">Lichenibacterium ramalinae</name>
    <dbReference type="NCBI Taxonomy" id="2316527"/>
    <lineage>
        <taxon>Bacteria</taxon>
        <taxon>Pseudomonadati</taxon>
        <taxon>Pseudomonadota</taxon>
        <taxon>Alphaproteobacteria</taxon>
        <taxon>Hyphomicrobiales</taxon>
        <taxon>Lichenihabitantaceae</taxon>
        <taxon>Lichenibacterium</taxon>
    </lineage>
</organism>
<sequence>MNELYRLVYTSRNLLVGDEDARVSAVAEILARSQANNARVGVTGALLFNGGYFAQVLEGPRVAVEATFERIQRDPRHSDVAVLQCEPVEERGFPHWSMSFIGHSPRGRALWAEIAGRTGFDLGRIDGDALFATLHAIVLEEEGVEPQRGEPAAIAAPWRGPERPEPRPSAPRGASDRGDPERVEGLDVARLRAELGVLAEQVAAEQTGASGPVLAALPAPPPVAAPAVEDKAVAVLRAALDAERARTTALRRDLDEARIALAVASDRGEAQARRAEIWAERARALATALCREPEAAQAEPTLPVRRSA</sequence>
<keyword evidence="4" id="KW-1185">Reference proteome</keyword>
<reference evidence="3 4" key="1">
    <citation type="submission" date="2018-09" db="EMBL/GenBank/DDBJ databases">
        <authorList>
            <person name="Grouzdev D.S."/>
            <person name="Krutkina M.S."/>
        </authorList>
    </citation>
    <scope>NUCLEOTIDE SEQUENCE [LARGE SCALE GENOMIC DNA]</scope>
    <source>
        <strain evidence="3 4">RmlP001</strain>
    </source>
</reference>
<dbReference type="EMBL" id="QYBC01000011">
    <property type="protein sequence ID" value="RYB04189.1"/>
    <property type="molecule type" value="Genomic_DNA"/>
</dbReference>
<accession>A0A4Q2RDX3</accession>
<dbReference type="PROSITE" id="PS50925">
    <property type="entry name" value="BLUF"/>
    <property type="match status" value="1"/>
</dbReference>
<dbReference type="InterPro" id="IPR007024">
    <property type="entry name" value="BLUF_domain"/>
</dbReference>
<evidence type="ECO:0000313" key="4">
    <source>
        <dbReference type="Proteomes" id="UP000289411"/>
    </source>
</evidence>
<dbReference type="OrthoDB" id="196105at2"/>
<name>A0A4Q2RDX3_9HYPH</name>
<dbReference type="InterPro" id="IPR036046">
    <property type="entry name" value="Acylphosphatase-like_dom_sf"/>
</dbReference>
<gene>
    <name evidence="3" type="ORF">D3272_14350</name>
</gene>
<dbReference type="Proteomes" id="UP000289411">
    <property type="component" value="Unassembled WGS sequence"/>
</dbReference>
<dbReference type="AlphaFoldDB" id="A0A4Q2RDX3"/>
<dbReference type="SUPFAM" id="SSF54975">
    <property type="entry name" value="Acylphosphatase/BLUF domain-like"/>
    <property type="match status" value="1"/>
</dbReference>
<dbReference type="Pfam" id="PF04940">
    <property type="entry name" value="BLUF"/>
    <property type="match status" value="1"/>
</dbReference>
<proteinExistence type="predicted"/>
<feature type="region of interest" description="Disordered" evidence="1">
    <location>
        <begin position="145"/>
        <end position="181"/>
    </location>
</feature>
<dbReference type="SMART" id="SM01034">
    <property type="entry name" value="BLUF"/>
    <property type="match status" value="1"/>
</dbReference>
<evidence type="ECO:0000259" key="2">
    <source>
        <dbReference type="PROSITE" id="PS50925"/>
    </source>
</evidence>
<protein>
    <submittedName>
        <fullName evidence="3">BLUF domain-containing protein</fullName>
    </submittedName>
</protein>
<dbReference type="GO" id="GO:0009882">
    <property type="term" value="F:blue light photoreceptor activity"/>
    <property type="evidence" value="ECO:0007669"/>
    <property type="project" value="InterPro"/>
</dbReference>
<evidence type="ECO:0000256" key="1">
    <source>
        <dbReference type="SAM" id="MobiDB-lite"/>
    </source>
</evidence>
<feature type="domain" description="BLUF" evidence="2">
    <location>
        <begin position="4"/>
        <end position="99"/>
    </location>
</feature>
<comment type="caution">
    <text evidence="3">The sequence shown here is derived from an EMBL/GenBank/DDBJ whole genome shotgun (WGS) entry which is preliminary data.</text>
</comment>
<dbReference type="RefSeq" id="WP_129219885.1">
    <property type="nucleotide sequence ID" value="NZ_QYBC01000011.1"/>
</dbReference>
<reference evidence="3 4" key="2">
    <citation type="submission" date="2019-02" db="EMBL/GenBank/DDBJ databases">
        <title>'Lichenibacterium ramalinii' gen. nov. sp. nov., 'Lichenibacterium minor' gen. nov. sp. nov.</title>
        <authorList>
            <person name="Pankratov T."/>
        </authorList>
    </citation>
    <scope>NUCLEOTIDE SEQUENCE [LARGE SCALE GENOMIC DNA]</scope>
    <source>
        <strain evidence="3 4">RmlP001</strain>
    </source>
</reference>
<evidence type="ECO:0000313" key="3">
    <source>
        <dbReference type="EMBL" id="RYB04189.1"/>
    </source>
</evidence>
<dbReference type="Gene3D" id="3.30.70.100">
    <property type="match status" value="1"/>
</dbReference>